<dbReference type="EMBL" id="FTPD01000001">
    <property type="protein sequence ID" value="SIT52931.1"/>
    <property type="molecule type" value="Genomic_DNA"/>
</dbReference>
<dbReference type="Proteomes" id="UP000188388">
    <property type="component" value="Unassembled WGS sequence"/>
</dbReference>
<sequence length="70" mass="7726">MSLRIWRLADHGRGVLGAYAPDETRALDELIGDPYLGIGPAPAIDAARSHREGDAVPPARRRAQRRRQPD</sequence>
<name>A0A1R3UZ68_9HYPH</name>
<evidence type="ECO:0000256" key="1">
    <source>
        <dbReference type="SAM" id="MobiDB-lite"/>
    </source>
</evidence>
<dbReference type="AlphaFoldDB" id="A0A1R3UZ68"/>
<evidence type="ECO:0000313" key="3">
    <source>
        <dbReference type="Proteomes" id="UP000188388"/>
    </source>
</evidence>
<accession>A0A1R3UZ68</accession>
<keyword evidence="3" id="KW-1185">Reference proteome</keyword>
<gene>
    <name evidence="2" type="ORF">BQ8794_10301</name>
</gene>
<organism evidence="2 3">
    <name type="scientific">Mesorhizobium prunaredense</name>
    <dbReference type="NCBI Taxonomy" id="1631249"/>
    <lineage>
        <taxon>Bacteria</taxon>
        <taxon>Pseudomonadati</taxon>
        <taxon>Pseudomonadota</taxon>
        <taxon>Alphaproteobacteria</taxon>
        <taxon>Hyphomicrobiales</taxon>
        <taxon>Phyllobacteriaceae</taxon>
        <taxon>Mesorhizobium</taxon>
    </lineage>
</organism>
<protein>
    <submittedName>
        <fullName evidence="2">Uncharacterized protein</fullName>
    </submittedName>
</protein>
<proteinExistence type="predicted"/>
<feature type="compositionally biased region" description="Basic residues" evidence="1">
    <location>
        <begin position="59"/>
        <end position="70"/>
    </location>
</feature>
<evidence type="ECO:0000313" key="2">
    <source>
        <dbReference type="EMBL" id="SIT52931.1"/>
    </source>
</evidence>
<reference evidence="3" key="1">
    <citation type="submission" date="2017-01" db="EMBL/GenBank/DDBJ databases">
        <authorList>
            <person name="Brunel B."/>
        </authorList>
    </citation>
    <scope>NUCLEOTIDE SEQUENCE [LARGE SCALE GENOMIC DNA]</scope>
</reference>
<feature type="region of interest" description="Disordered" evidence="1">
    <location>
        <begin position="42"/>
        <end position="70"/>
    </location>
</feature>